<accession>A0A183EWL9</accession>
<feature type="chain" id="PRO_5043139300" evidence="1">
    <location>
        <begin position="16"/>
        <end position="68"/>
    </location>
</feature>
<evidence type="ECO:0000313" key="3">
    <source>
        <dbReference type="Proteomes" id="UP000271098"/>
    </source>
</evidence>
<evidence type="ECO:0000313" key="4">
    <source>
        <dbReference type="WBParaSite" id="GPUH_0002539001-mRNA-1"/>
    </source>
</evidence>
<evidence type="ECO:0000313" key="2">
    <source>
        <dbReference type="EMBL" id="VDN44103.1"/>
    </source>
</evidence>
<keyword evidence="1" id="KW-0732">Signal</keyword>
<protein>
    <submittedName>
        <fullName evidence="4">Ion_trans_2 domain-containing protein</fullName>
    </submittedName>
</protein>
<dbReference type="EMBL" id="UYRT01104849">
    <property type="protein sequence ID" value="VDN44103.1"/>
    <property type="molecule type" value="Genomic_DNA"/>
</dbReference>
<evidence type="ECO:0000256" key="1">
    <source>
        <dbReference type="SAM" id="SignalP"/>
    </source>
</evidence>
<sequence>MLIALLLYSIVGAVCFVALEQQNEHARRNLLRTEALLRSEIAKREFIQEIKVLSCLFFFAECALYYPL</sequence>
<dbReference type="Proteomes" id="UP000271098">
    <property type="component" value="Unassembled WGS sequence"/>
</dbReference>
<organism evidence="4">
    <name type="scientific">Gongylonema pulchrum</name>
    <dbReference type="NCBI Taxonomy" id="637853"/>
    <lineage>
        <taxon>Eukaryota</taxon>
        <taxon>Metazoa</taxon>
        <taxon>Ecdysozoa</taxon>
        <taxon>Nematoda</taxon>
        <taxon>Chromadorea</taxon>
        <taxon>Rhabditida</taxon>
        <taxon>Spirurina</taxon>
        <taxon>Spiruromorpha</taxon>
        <taxon>Spiruroidea</taxon>
        <taxon>Gongylonematidae</taxon>
        <taxon>Gongylonema</taxon>
    </lineage>
</organism>
<name>A0A183EWL9_9BILA</name>
<reference evidence="2 3" key="2">
    <citation type="submission" date="2018-11" db="EMBL/GenBank/DDBJ databases">
        <authorList>
            <consortium name="Pathogen Informatics"/>
        </authorList>
    </citation>
    <scope>NUCLEOTIDE SEQUENCE [LARGE SCALE GENOMIC DNA]</scope>
</reference>
<dbReference type="WBParaSite" id="GPUH_0002539001-mRNA-1">
    <property type="protein sequence ID" value="GPUH_0002539001-mRNA-1"/>
    <property type="gene ID" value="GPUH_0002539001"/>
</dbReference>
<dbReference type="Gene3D" id="1.10.287.70">
    <property type="match status" value="1"/>
</dbReference>
<gene>
    <name evidence="2" type="ORF">GPUH_LOCUS25360</name>
</gene>
<reference evidence="4" key="1">
    <citation type="submission" date="2016-06" db="UniProtKB">
        <authorList>
            <consortium name="WormBaseParasite"/>
        </authorList>
    </citation>
    <scope>IDENTIFICATION</scope>
</reference>
<dbReference type="AlphaFoldDB" id="A0A183EWL9"/>
<feature type="signal peptide" evidence="1">
    <location>
        <begin position="1"/>
        <end position="15"/>
    </location>
</feature>
<proteinExistence type="predicted"/>
<keyword evidence="3" id="KW-1185">Reference proteome</keyword>